<sequence>MSMTPRKLMCFCYSGCECMANTDGSLGKYMDGVSEVTVIEGGISSEELVVKVCSRMNMSHDGKSLFYSTSRDKSKHLHMRDADSVSMMFCLNEDKVDIVVKEKTLANTKTMELNLLNSSPSIVAGEPPSTSKDSLTICHEMGLVPYSQRRGEDILSGDGQLFDNHRLFKKTVILFAALNKFTFKVEAQLLIYATVMSPIPLHDMPSSIDMVPQIAEIQYGCEGLDIATSSSTAMEAFRPPATK</sequence>
<reference evidence="1" key="1">
    <citation type="submission" date="2022-02" db="EMBL/GenBank/DDBJ databases">
        <title>Plant Genome Project.</title>
        <authorList>
            <person name="Zhang R.-G."/>
        </authorList>
    </citation>
    <scope>NUCLEOTIDE SEQUENCE</scope>
    <source>
        <strain evidence="1">AT1</strain>
    </source>
</reference>
<dbReference type="EMBL" id="CM046397">
    <property type="protein sequence ID" value="KAI8536055.1"/>
    <property type="molecule type" value="Genomic_DNA"/>
</dbReference>
<comment type="caution">
    <text evidence="1">The sequence shown here is derived from an EMBL/GenBank/DDBJ whole genome shotgun (WGS) entry which is preliminary data.</text>
</comment>
<organism evidence="1 2">
    <name type="scientific">Rhododendron molle</name>
    <name type="common">Chinese azalea</name>
    <name type="synonym">Azalea mollis</name>
    <dbReference type="NCBI Taxonomy" id="49168"/>
    <lineage>
        <taxon>Eukaryota</taxon>
        <taxon>Viridiplantae</taxon>
        <taxon>Streptophyta</taxon>
        <taxon>Embryophyta</taxon>
        <taxon>Tracheophyta</taxon>
        <taxon>Spermatophyta</taxon>
        <taxon>Magnoliopsida</taxon>
        <taxon>eudicotyledons</taxon>
        <taxon>Gunneridae</taxon>
        <taxon>Pentapetalae</taxon>
        <taxon>asterids</taxon>
        <taxon>Ericales</taxon>
        <taxon>Ericaceae</taxon>
        <taxon>Ericoideae</taxon>
        <taxon>Rhodoreae</taxon>
        <taxon>Rhododendron</taxon>
    </lineage>
</organism>
<name>A0ACC0M5C1_RHOML</name>
<protein>
    <submittedName>
        <fullName evidence="1">Uncharacterized protein</fullName>
    </submittedName>
</protein>
<gene>
    <name evidence="1" type="ORF">RHMOL_Rhmol10G0226300</name>
</gene>
<proteinExistence type="predicted"/>
<dbReference type="Proteomes" id="UP001062846">
    <property type="component" value="Chromosome 10"/>
</dbReference>
<keyword evidence="2" id="KW-1185">Reference proteome</keyword>
<evidence type="ECO:0000313" key="1">
    <source>
        <dbReference type="EMBL" id="KAI8536055.1"/>
    </source>
</evidence>
<accession>A0ACC0M5C1</accession>
<evidence type="ECO:0000313" key="2">
    <source>
        <dbReference type="Proteomes" id="UP001062846"/>
    </source>
</evidence>